<dbReference type="Proteomes" id="UP001207116">
    <property type="component" value="Unassembled WGS sequence"/>
</dbReference>
<dbReference type="SMART" id="SM00928">
    <property type="entry name" value="NADH_4Fe-4S"/>
    <property type="match status" value="1"/>
</dbReference>
<keyword evidence="3" id="KW-0479">Metal-binding</keyword>
<dbReference type="InterPro" id="IPR019575">
    <property type="entry name" value="Nuop51_4Fe4S-bd"/>
</dbReference>
<evidence type="ECO:0000256" key="2">
    <source>
        <dbReference type="ARBA" id="ARBA00022485"/>
    </source>
</evidence>
<dbReference type="EMBL" id="JAPFQP010000004">
    <property type="protein sequence ID" value="MCX2720360.1"/>
    <property type="molecule type" value="Genomic_DNA"/>
</dbReference>
<evidence type="ECO:0000256" key="1">
    <source>
        <dbReference type="ARBA" id="ARBA00007523"/>
    </source>
</evidence>
<dbReference type="SUPFAM" id="SSF52833">
    <property type="entry name" value="Thioredoxin-like"/>
    <property type="match status" value="1"/>
</dbReference>
<dbReference type="GO" id="GO:0008137">
    <property type="term" value="F:NADH dehydrogenase (ubiquinone) activity"/>
    <property type="evidence" value="ECO:0007669"/>
    <property type="project" value="InterPro"/>
</dbReference>
<evidence type="ECO:0000259" key="6">
    <source>
        <dbReference type="SMART" id="SM00928"/>
    </source>
</evidence>
<proteinExistence type="inferred from homology"/>
<name>A0AAE3SP89_9FLAO</name>
<accession>A0AAE3SP89</accession>
<dbReference type="InterPro" id="IPR036249">
    <property type="entry name" value="Thioredoxin-like_sf"/>
</dbReference>
<dbReference type="SUPFAM" id="SSF140490">
    <property type="entry name" value="Nqo1C-terminal domain-like"/>
    <property type="match status" value="1"/>
</dbReference>
<dbReference type="InterPro" id="IPR041921">
    <property type="entry name" value="NuoE_N"/>
</dbReference>
<protein>
    <submittedName>
        <fullName evidence="7">NAD(P)H-dependent oxidoreductase subunit E</fullName>
    </submittedName>
</protein>
<dbReference type="Pfam" id="PF10589">
    <property type="entry name" value="NADH_4Fe-4S"/>
    <property type="match status" value="1"/>
</dbReference>
<keyword evidence="4" id="KW-0408">Iron</keyword>
<dbReference type="InterPro" id="IPR037225">
    <property type="entry name" value="Nuo51_FMN-bd_sf"/>
</dbReference>
<gene>
    <name evidence="7" type="ORF">OO016_12165</name>
</gene>
<keyword evidence="5" id="KW-0411">Iron-sulfur</keyword>
<dbReference type="Gene3D" id="3.40.30.10">
    <property type="entry name" value="Glutaredoxin"/>
    <property type="match status" value="1"/>
</dbReference>
<dbReference type="GO" id="GO:0010181">
    <property type="term" value="F:FMN binding"/>
    <property type="evidence" value="ECO:0007669"/>
    <property type="project" value="InterPro"/>
</dbReference>
<dbReference type="PANTHER" id="PTHR43578">
    <property type="entry name" value="NADH-QUINONE OXIDOREDUCTASE SUBUNIT F"/>
    <property type="match status" value="1"/>
</dbReference>
<reference evidence="7" key="1">
    <citation type="submission" date="2022-11" db="EMBL/GenBank/DDBJ databases">
        <title>The characterization of three novel Bacteroidetes species and genomic analysis of their roles in tidal elemental geochemical cycles.</title>
        <authorList>
            <person name="Ma K.-J."/>
        </authorList>
    </citation>
    <scope>NUCLEOTIDE SEQUENCE</scope>
    <source>
        <strain evidence="7">M415</strain>
    </source>
</reference>
<dbReference type="RefSeq" id="WP_266014371.1">
    <property type="nucleotide sequence ID" value="NZ_JAPFQP010000004.1"/>
</dbReference>
<keyword evidence="2" id="KW-0004">4Fe-4S</keyword>
<dbReference type="Pfam" id="PF01512">
    <property type="entry name" value="Complex1_51K"/>
    <property type="match status" value="1"/>
</dbReference>
<feature type="domain" description="NADH-ubiquinone oxidoreductase 51kDa subunit iron-sulphur binding" evidence="6">
    <location>
        <begin position="489"/>
        <end position="534"/>
    </location>
</feature>
<dbReference type="Gene3D" id="1.10.10.1590">
    <property type="entry name" value="NADH-quinone oxidoreductase subunit E"/>
    <property type="match status" value="1"/>
</dbReference>
<dbReference type="PANTHER" id="PTHR43578:SF3">
    <property type="entry name" value="NADH-QUINONE OXIDOREDUCTASE SUBUNIT F"/>
    <property type="match status" value="1"/>
</dbReference>
<evidence type="ECO:0000313" key="8">
    <source>
        <dbReference type="Proteomes" id="UP001207116"/>
    </source>
</evidence>
<dbReference type="GO" id="GO:0046872">
    <property type="term" value="F:metal ion binding"/>
    <property type="evidence" value="ECO:0007669"/>
    <property type="project" value="UniProtKB-KW"/>
</dbReference>
<evidence type="ECO:0000256" key="3">
    <source>
        <dbReference type="ARBA" id="ARBA00022723"/>
    </source>
</evidence>
<dbReference type="GO" id="GO:0051539">
    <property type="term" value="F:4 iron, 4 sulfur cluster binding"/>
    <property type="evidence" value="ECO:0007669"/>
    <property type="project" value="UniProtKB-KW"/>
</dbReference>
<comment type="similarity">
    <text evidence="1">Belongs to the complex I 51 kDa subunit family.</text>
</comment>
<evidence type="ECO:0000256" key="5">
    <source>
        <dbReference type="ARBA" id="ARBA00023014"/>
    </source>
</evidence>
<dbReference type="AlphaFoldDB" id="A0AAE3SP89"/>
<sequence length="606" mass="68488">MGAEKGTDRSTLMDILWDVQRRKRYISEDDIGKIGQAFNMSKTELEGVITFYHFFSTTNRGKYTIYLNDSIVANQSGRKAIQRAFEEALGIKLGHVTPDNMFGLYRTPCIGLSDQEPSCLINFKPFTNLTRDRVFEIVTELKSGKRPSELCDIPKSIIHYTPAEERTVFFKPYRQFSSLSILNTYSPEEIIDLVKKSKLTGRGGAFFPTGLKWEFCRNNPSEIKYIICNADEGEPGTFKDRVLMEEHPELMIEGMIFAAYAVGASEGAIYLRAEYMYLRDRLEELLSKYRSQGYLGKGIKAKTPFDFDVYIHMGAGAYVCGEETALIHSMEGKRGEPGTREFFPVEKGFNDRPTIVNNVETLCAVPRILEMGISKYLSLGTKATPGTKLFSVSGDCSKPGMYEIEWGMKLRDFLDLIGAEDPCFILFNGFAGECLSEADFDREISGENLLAEHMQFRFKDPLEYARKMGGIGLRSGGSFMVFNKQRDLLKILKNVADFFVAESCGICVPCRTGNFLLNKKIDKLILGHAEQQDLDEIKEWSNIIKITSRCGLGKMSSTALNHAMLKFPEVFEKRISANTDFNKSFSLEGATADYDRIINEMTLDYD</sequence>
<comment type="caution">
    <text evidence="7">The sequence shown here is derived from an EMBL/GenBank/DDBJ whole genome shotgun (WGS) entry which is preliminary data.</text>
</comment>
<dbReference type="InterPro" id="IPR001949">
    <property type="entry name" value="NADH-UbQ_OxRdtase_51kDa_CS"/>
</dbReference>
<dbReference type="InterPro" id="IPR011538">
    <property type="entry name" value="Nuo51_FMN-bd"/>
</dbReference>
<evidence type="ECO:0000313" key="7">
    <source>
        <dbReference type="EMBL" id="MCX2720360.1"/>
    </source>
</evidence>
<organism evidence="7 8">
    <name type="scientific">Lentiprolixibacter aurantiacus</name>
    <dbReference type="NCBI Taxonomy" id="2993939"/>
    <lineage>
        <taxon>Bacteria</taxon>
        <taxon>Pseudomonadati</taxon>
        <taxon>Bacteroidota</taxon>
        <taxon>Flavobacteriia</taxon>
        <taxon>Flavobacteriales</taxon>
        <taxon>Flavobacteriaceae</taxon>
        <taxon>Lentiprolixibacter</taxon>
    </lineage>
</organism>
<dbReference type="Gene3D" id="1.20.1440.230">
    <property type="entry name" value="NADH-ubiquinone oxidoreductase 51kDa subunit, iron-sulphur binding domain"/>
    <property type="match status" value="1"/>
</dbReference>
<dbReference type="SUPFAM" id="SSF142019">
    <property type="entry name" value="Nqo1 FMN-binding domain-like"/>
    <property type="match status" value="1"/>
</dbReference>
<dbReference type="Gene3D" id="3.40.50.11540">
    <property type="entry name" value="NADH-ubiquinone oxidoreductase 51kDa subunit"/>
    <property type="match status" value="1"/>
</dbReference>
<dbReference type="SUPFAM" id="SSF142984">
    <property type="entry name" value="Nqo1 middle domain-like"/>
    <property type="match status" value="1"/>
</dbReference>
<dbReference type="Pfam" id="PF01257">
    <property type="entry name" value="2Fe-2S_thioredx"/>
    <property type="match status" value="1"/>
</dbReference>
<keyword evidence="8" id="KW-1185">Reference proteome</keyword>
<dbReference type="Gene3D" id="3.10.20.600">
    <property type="match status" value="1"/>
</dbReference>
<dbReference type="PROSITE" id="PS00645">
    <property type="entry name" value="COMPLEX1_51K_2"/>
    <property type="match status" value="1"/>
</dbReference>
<dbReference type="InterPro" id="IPR037207">
    <property type="entry name" value="Nuop51_4Fe4S-bd_sf"/>
</dbReference>
<evidence type="ECO:0000256" key="4">
    <source>
        <dbReference type="ARBA" id="ARBA00023004"/>
    </source>
</evidence>